<reference evidence="2" key="1">
    <citation type="journal article" date="2014" name="Science">
        <title>The coffee genome provides insight into the convergent evolution of caffeine biosynthesis.</title>
        <authorList>
            <person name="Denoeud F."/>
            <person name="Carretero-Paulet L."/>
            <person name="Dereeper A."/>
            <person name="Droc G."/>
            <person name="Guyot R."/>
            <person name="Pietrella M."/>
            <person name="Zheng C."/>
            <person name="Alberti A."/>
            <person name="Anthony F."/>
            <person name="Aprea G."/>
            <person name="Aury J.M."/>
            <person name="Bento P."/>
            <person name="Bernard M."/>
            <person name="Bocs S."/>
            <person name="Campa C."/>
            <person name="Cenci A."/>
            <person name="Combes M.C."/>
            <person name="Crouzillat D."/>
            <person name="Da Silva C."/>
            <person name="Daddiego L."/>
            <person name="De Bellis F."/>
            <person name="Dussert S."/>
            <person name="Garsmeur O."/>
            <person name="Gayraud T."/>
            <person name="Guignon V."/>
            <person name="Jahn K."/>
            <person name="Jamilloux V."/>
            <person name="Joet T."/>
            <person name="Labadie K."/>
            <person name="Lan T."/>
            <person name="Leclercq J."/>
            <person name="Lepelley M."/>
            <person name="Leroy T."/>
            <person name="Li L.T."/>
            <person name="Librado P."/>
            <person name="Lopez L."/>
            <person name="Munoz A."/>
            <person name="Noel B."/>
            <person name="Pallavicini A."/>
            <person name="Perrotta G."/>
            <person name="Poncet V."/>
            <person name="Pot D."/>
            <person name="Priyono X."/>
            <person name="Rigoreau M."/>
            <person name="Rouard M."/>
            <person name="Rozas J."/>
            <person name="Tranchant-Dubreuil C."/>
            <person name="VanBuren R."/>
            <person name="Zhang Q."/>
            <person name="Andrade A.C."/>
            <person name="Argout X."/>
            <person name="Bertrand B."/>
            <person name="de Kochko A."/>
            <person name="Graziosi G."/>
            <person name="Henry R.J."/>
            <person name="Jayarama X."/>
            <person name="Ming R."/>
            <person name="Nagai C."/>
            <person name="Rounsley S."/>
            <person name="Sankoff D."/>
            <person name="Giuliano G."/>
            <person name="Albert V.A."/>
            <person name="Wincker P."/>
            <person name="Lashermes P."/>
        </authorList>
    </citation>
    <scope>NUCLEOTIDE SEQUENCE [LARGE SCALE GENOMIC DNA]</scope>
    <source>
        <strain evidence="2">cv. DH200-94</strain>
    </source>
</reference>
<protein>
    <submittedName>
        <fullName evidence="1">Uncharacterized protein</fullName>
    </submittedName>
</protein>
<dbReference type="Proteomes" id="UP000295252">
    <property type="component" value="Chromosome X"/>
</dbReference>
<dbReference type="EMBL" id="HG739125">
    <property type="protein sequence ID" value="CDP09789.1"/>
    <property type="molecule type" value="Genomic_DNA"/>
</dbReference>
<gene>
    <name evidence="1" type="ORF">GSCOC_T00030255001</name>
</gene>
<dbReference type="Gramene" id="CDP09789">
    <property type="protein sequence ID" value="CDP09789"/>
    <property type="gene ID" value="GSCOC_T00030255001"/>
</dbReference>
<accession>A0A068UNI1</accession>
<sequence length="98" mass="11198">MKESGSLVFSCVHRWAVAKVSTLASNSPAQPPLPKSPFSYSVASTTQRWTSTVSFSRRWPCFFLLSPLSHSLLHHQRRRKAKQTLAMMITEHFCTQEF</sequence>
<evidence type="ECO:0000313" key="2">
    <source>
        <dbReference type="Proteomes" id="UP000295252"/>
    </source>
</evidence>
<evidence type="ECO:0000313" key="1">
    <source>
        <dbReference type="EMBL" id="CDP09789.1"/>
    </source>
</evidence>
<dbReference type="InParanoid" id="A0A068UNI1"/>
<name>A0A068UNI1_COFCA</name>
<dbReference type="AlphaFoldDB" id="A0A068UNI1"/>
<organism evidence="1 2">
    <name type="scientific">Coffea canephora</name>
    <name type="common">Robusta coffee</name>
    <dbReference type="NCBI Taxonomy" id="49390"/>
    <lineage>
        <taxon>Eukaryota</taxon>
        <taxon>Viridiplantae</taxon>
        <taxon>Streptophyta</taxon>
        <taxon>Embryophyta</taxon>
        <taxon>Tracheophyta</taxon>
        <taxon>Spermatophyta</taxon>
        <taxon>Magnoliopsida</taxon>
        <taxon>eudicotyledons</taxon>
        <taxon>Gunneridae</taxon>
        <taxon>Pentapetalae</taxon>
        <taxon>asterids</taxon>
        <taxon>lamiids</taxon>
        <taxon>Gentianales</taxon>
        <taxon>Rubiaceae</taxon>
        <taxon>Ixoroideae</taxon>
        <taxon>Gardenieae complex</taxon>
        <taxon>Bertiereae - Coffeeae clade</taxon>
        <taxon>Coffeeae</taxon>
        <taxon>Coffea</taxon>
    </lineage>
</organism>
<proteinExistence type="predicted"/>
<keyword evidence="2" id="KW-1185">Reference proteome</keyword>